<proteinExistence type="predicted"/>
<organism evidence="2 3">
    <name type="scientific">Pseudoduganella chitinolytica</name>
    <dbReference type="NCBI Taxonomy" id="34070"/>
    <lineage>
        <taxon>Bacteria</taxon>
        <taxon>Pseudomonadati</taxon>
        <taxon>Pseudomonadota</taxon>
        <taxon>Betaproteobacteria</taxon>
        <taxon>Burkholderiales</taxon>
        <taxon>Oxalobacteraceae</taxon>
        <taxon>Telluria group</taxon>
        <taxon>Pseudoduganella</taxon>
    </lineage>
</organism>
<dbReference type="Proteomes" id="UP001216510">
    <property type="component" value="Chromosome"/>
</dbReference>
<sequence length="160" mass="16885">MRSLTLVALLLAGAVPVAAHAADVPAADDCAGAALPLLLHELPAEIQGLLGRGRAGIAGLADTNERFSATDALSINPAPMTRFRWAGQGVDCYAVTLERGGFMRHIETAVLRRVEGAWRVMGMRAPHPAEMGKPGNAPAPEADAWDAVDISKIQWRATTK</sequence>
<feature type="signal peptide" evidence="1">
    <location>
        <begin position="1"/>
        <end position="21"/>
    </location>
</feature>
<evidence type="ECO:0000256" key="1">
    <source>
        <dbReference type="SAM" id="SignalP"/>
    </source>
</evidence>
<name>A0ABY8B975_9BURK</name>
<reference evidence="2 3" key="1">
    <citation type="submission" date="2023-02" db="EMBL/GenBank/DDBJ databases">
        <title>Gemone sequence of Telluria chitinolytica ACM 3522T.</title>
        <authorList>
            <person name="Frediansyah A."/>
            <person name="Miess H."/>
            <person name="Gross H."/>
        </authorList>
    </citation>
    <scope>NUCLEOTIDE SEQUENCE [LARGE SCALE GENOMIC DNA]</scope>
    <source>
        <strain evidence="2 3">ACM 3522</strain>
    </source>
</reference>
<evidence type="ECO:0000313" key="2">
    <source>
        <dbReference type="EMBL" id="WEF30919.1"/>
    </source>
</evidence>
<keyword evidence="3" id="KW-1185">Reference proteome</keyword>
<feature type="chain" id="PRO_5046408575" description="DUF4019 domain-containing protein" evidence="1">
    <location>
        <begin position="22"/>
        <end position="160"/>
    </location>
</feature>
<dbReference type="EMBL" id="CP119083">
    <property type="protein sequence ID" value="WEF30919.1"/>
    <property type="molecule type" value="Genomic_DNA"/>
</dbReference>
<evidence type="ECO:0008006" key="4">
    <source>
        <dbReference type="Google" id="ProtNLM"/>
    </source>
</evidence>
<accession>A0ABY8B975</accession>
<dbReference type="RefSeq" id="WP_277413711.1">
    <property type="nucleotide sequence ID" value="NZ_CP119083.1"/>
</dbReference>
<evidence type="ECO:0000313" key="3">
    <source>
        <dbReference type="Proteomes" id="UP001216510"/>
    </source>
</evidence>
<keyword evidence="1" id="KW-0732">Signal</keyword>
<protein>
    <recommendedName>
        <fullName evidence="4">DUF4019 domain-containing protein</fullName>
    </recommendedName>
</protein>
<gene>
    <name evidence="2" type="ORF">PX653_15720</name>
</gene>